<organism evidence="8 9">
    <name type="scientific">Mucilaginibacter ginkgonis</name>
    <dbReference type="NCBI Taxonomy" id="2682091"/>
    <lineage>
        <taxon>Bacteria</taxon>
        <taxon>Pseudomonadati</taxon>
        <taxon>Bacteroidota</taxon>
        <taxon>Sphingobacteriia</taxon>
        <taxon>Sphingobacteriales</taxon>
        <taxon>Sphingobacteriaceae</taxon>
        <taxon>Mucilaginibacter</taxon>
    </lineage>
</organism>
<evidence type="ECO:0000256" key="4">
    <source>
        <dbReference type="ARBA" id="ARBA00022692"/>
    </source>
</evidence>
<comment type="subcellular location">
    <subcellularLocation>
        <location evidence="1">Cell membrane</location>
        <topology evidence="1">Multi-pass membrane protein</topology>
    </subcellularLocation>
</comment>
<accession>A0A6I4IP15</accession>
<dbReference type="Pfam" id="PF00953">
    <property type="entry name" value="Glycos_transf_4"/>
    <property type="match status" value="1"/>
</dbReference>
<evidence type="ECO:0000256" key="6">
    <source>
        <dbReference type="ARBA" id="ARBA00023136"/>
    </source>
</evidence>
<dbReference type="RefSeq" id="WP_157526640.1">
    <property type="nucleotide sequence ID" value="NZ_CP066775.1"/>
</dbReference>
<keyword evidence="5" id="KW-1133">Transmembrane helix</keyword>
<keyword evidence="7" id="KW-0479">Metal-binding</keyword>
<keyword evidence="7" id="KW-0460">Magnesium</keyword>
<keyword evidence="3 8" id="KW-0808">Transferase</keyword>
<dbReference type="PANTHER" id="PTHR22926">
    <property type="entry name" value="PHOSPHO-N-ACETYLMURAMOYL-PENTAPEPTIDE-TRANSFERASE"/>
    <property type="match status" value="1"/>
</dbReference>
<evidence type="ECO:0000256" key="2">
    <source>
        <dbReference type="ARBA" id="ARBA00022475"/>
    </source>
</evidence>
<evidence type="ECO:0000256" key="5">
    <source>
        <dbReference type="ARBA" id="ARBA00022989"/>
    </source>
</evidence>
<evidence type="ECO:0000313" key="8">
    <source>
        <dbReference type="EMBL" id="QQL50861.1"/>
    </source>
</evidence>
<dbReference type="GO" id="GO:0016780">
    <property type="term" value="F:phosphotransferase activity, for other substituted phosphate groups"/>
    <property type="evidence" value="ECO:0007669"/>
    <property type="project" value="InterPro"/>
</dbReference>
<gene>
    <name evidence="8" type="ORF">GO620_005225</name>
</gene>
<dbReference type="Proteomes" id="UP000429232">
    <property type="component" value="Chromosome"/>
</dbReference>
<feature type="binding site" evidence="7">
    <location>
        <position position="133"/>
    </location>
    <ligand>
        <name>Mg(2+)</name>
        <dbReference type="ChEBI" id="CHEBI:18420"/>
    </ligand>
</feature>
<dbReference type="PANTHER" id="PTHR22926:SF3">
    <property type="entry name" value="UNDECAPRENYL-PHOSPHATE ALPHA-N-ACETYLGLUCOSAMINYL 1-PHOSPHATE TRANSFERASE"/>
    <property type="match status" value="1"/>
</dbReference>
<keyword evidence="2" id="KW-1003">Cell membrane</keyword>
<keyword evidence="6" id="KW-0472">Membrane</keyword>
<evidence type="ECO:0000256" key="3">
    <source>
        <dbReference type="ARBA" id="ARBA00022679"/>
    </source>
</evidence>
<reference evidence="8 9" key="1">
    <citation type="submission" date="2020-12" db="EMBL/GenBank/DDBJ databases">
        <title>HMF7856_wgs.fasta genome submission.</title>
        <authorList>
            <person name="Kang H."/>
            <person name="Kim H."/>
            <person name="Joh K."/>
        </authorList>
    </citation>
    <scope>NUCLEOTIDE SEQUENCE [LARGE SCALE GENOMIC DNA]</scope>
    <source>
        <strain evidence="8 9">HMF7856</strain>
    </source>
</reference>
<name>A0A6I4IP15_9SPHI</name>
<protein>
    <submittedName>
        <fullName evidence="8">Glycosyltransferase family 4 protein</fullName>
    </submittedName>
</protein>
<dbReference type="EMBL" id="CP066775">
    <property type="protein sequence ID" value="QQL50861.1"/>
    <property type="molecule type" value="Genomic_DNA"/>
</dbReference>
<dbReference type="GO" id="GO:0046872">
    <property type="term" value="F:metal ion binding"/>
    <property type="evidence" value="ECO:0007669"/>
    <property type="project" value="UniProtKB-KW"/>
</dbReference>
<keyword evidence="4" id="KW-0812">Transmembrane</keyword>
<comment type="cofactor">
    <cofactor evidence="7">
        <name>Mg(2+)</name>
        <dbReference type="ChEBI" id="CHEBI:18420"/>
    </cofactor>
</comment>
<evidence type="ECO:0000313" key="9">
    <source>
        <dbReference type="Proteomes" id="UP000429232"/>
    </source>
</evidence>
<evidence type="ECO:0000256" key="1">
    <source>
        <dbReference type="ARBA" id="ARBA00004651"/>
    </source>
</evidence>
<dbReference type="CDD" id="cd06854">
    <property type="entry name" value="GT_WbpL_WbcO_like"/>
    <property type="match status" value="1"/>
</dbReference>
<dbReference type="KEGG" id="mgik:GO620_005225"/>
<dbReference type="GO" id="GO:0005886">
    <property type="term" value="C:plasma membrane"/>
    <property type="evidence" value="ECO:0007669"/>
    <property type="project" value="UniProtKB-SubCell"/>
</dbReference>
<evidence type="ECO:0000256" key="7">
    <source>
        <dbReference type="PIRSR" id="PIRSR600715-1"/>
    </source>
</evidence>
<dbReference type="AlphaFoldDB" id="A0A6I4IP15"/>
<dbReference type="InterPro" id="IPR000715">
    <property type="entry name" value="Glycosyl_transferase_4"/>
</dbReference>
<sequence>MSVTIIALTIVVLFICEVIYFKIASHFNIVDKPNHRSSHTKITIRGGGIIFTIAMLLCSLAFGLKYPFFLIGLVLLAVISFLDDMKPISSNIRIVVHVISALLLLMQLNMIYGPFYLIIGTLLLVIATINAVNFMDGINGITGLYATVVLATLYYLNLTITFTNSNYLLVAIIAVLVFNFFNFRKRAICFAGDVGSVAISFIILFFLLQLIIKTNNLSYLLFIALYVLDTSTTIGFRVIRKEKITDAHRSHFYQYLANGKSIPHLIVASLYGLIQLIVNIAVIKSSMSAVPVFVLVFTIFFVVFLIARFIIEGKKRLMTP</sequence>
<dbReference type="GO" id="GO:0009103">
    <property type="term" value="P:lipopolysaccharide biosynthetic process"/>
    <property type="evidence" value="ECO:0007669"/>
    <property type="project" value="TreeGrafter"/>
</dbReference>
<keyword evidence="9" id="KW-1185">Reference proteome</keyword>
<dbReference type="GO" id="GO:0044038">
    <property type="term" value="P:cell wall macromolecule biosynthetic process"/>
    <property type="evidence" value="ECO:0007669"/>
    <property type="project" value="TreeGrafter"/>
</dbReference>
<proteinExistence type="predicted"/>
<feature type="binding site" evidence="7">
    <location>
        <position position="193"/>
    </location>
    <ligand>
        <name>Mg(2+)</name>
        <dbReference type="ChEBI" id="CHEBI:18420"/>
    </ligand>
</feature>
<dbReference type="GO" id="GO:0071555">
    <property type="term" value="P:cell wall organization"/>
    <property type="evidence" value="ECO:0007669"/>
    <property type="project" value="TreeGrafter"/>
</dbReference>